<feature type="transmembrane region" description="Helical" evidence="2">
    <location>
        <begin position="135"/>
        <end position="155"/>
    </location>
</feature>
<keyword evidence="2" id="KW-0812">Transmembrane</keyword>
<accession>A0ABV1HZZ2</accession>
<keyword evidence="2" id="KW-1133">Transmembrane helix</keyword>
<organism evidence="4 5">
    <name type="scientific">Hominiventricola aquisgranensis</name>
    <dbReference type="NCBI Taxonomy" id="3133164"/>
    <lineage>
        <taxon>Bacteria</taxon>
        <taxon>Bacillati</taxon>
        <taxon>Bacillota</taxon>
        <taxon>Clostridia</taxon>
        <taxon>Lachnospirales</taxon>
        <taxon>Lachnospiraceae</taxon>
        <taxon>Hominiventricola</taxon>
    </lineage>
</organism>
<evidence type="ECO:0000259" key="3">
    <source>
        <dbReference type="Pfam" id="PF14285"/>
    </source>
</evidence>
<gene>
    <name evidence="4" type="ORF">WMO62_06565</name>
</gene>
<protein>
    <submittedName>
        <fullName evidence="4">DUF4367 domain-containing protein</fullName>
    </submittedName>
</protein>
<evidence type="ECO:0000256" key="2">
    <source>
        <dbReference type="SAM" id="Phobius"/>
    </source>
</evidence>
<keyword evidence="2" id="KW-0472">Membrane</keyword>
<dbReference type="InterPro" id="IPR025377">
    <property type="entry name" value="DUF4367"/>
</dbReference>
<feature type="compositionally biased region" description="Low complexity" evidence="1">
    <location>
        <begin position="83"/>
        <end position="96"/>
    </location>
</feature>
<evidence type="ECO:0000313" key="5">
    <source>
        <dbReference type="Proteomes" id="UP001470288"/>
    </source>
</evidence>
<feature type="region of interest" description="Disordered" evidence="1">
    <location>
        <begin position="55"/>
        <end position="106"/>
    </location>
</feature>
<keyword evidence="5" id="KW-1185">Reference proteome</keyword>
<dbReference type="RefSeq" id="WP_349144205.1">
    <property type="nucleotide sequence ID" value="NZ_JBBMFC010000009.1"/>
</dbReference>
<sequence>MNHDSEKWLDDRISEDVDRMADKRIKELMESEELKDIEATMDQLQSIRKRLGLVDAEDEHDMESARELTPEVPAHSHVKAAAEESTTSEAAAAKAEGAPSDAEVNDAGNVVEIRATETSTASNHTKTARRPRIRLRAALAAALVAILALGVGMVGSGKKVYLPVVSQKENGDESNTIVDNSEENIYGGYDEEEVCQEIEDQLGVLPVRFGYRPKGMTLKKYRITEEKEVVLKYICESGTIHVYISKDYNESSINFKMDGDLKDTVHAEAMSMEIPVYQYEDSKGNVYMQSSFEYLNTYYSIDVMMDQEEFEKILENIIIKNA</sequence>
<dbReference type="Proteomes" id="UP001470288">
    <property type="component" value="Unassembled WGS sequence"/>
</dbReference>
<reference evidence="4 5" key="1">
    <citation type="submission" date="2024-03" db="EMBL/GenBank/DDBJ databases">
        <title>Human intestinal bacterial collection.</title>
        <authorList>
            <person name="Pauvert C."/>
            <person name="Hitch T.C.A."/>
            <person name="Clavel T."/>
        </authorList>
    </citation>
    <scope>NUCLEOTIDE SEQUENCE [LARGE SCALE GENOMIC DNA]</scope>
    <source>
        <strain evidence="4 5">CLA-AA-H78B</strain>
    </source>
</reference>
<name>A0ABV1HZZ2_9FIRM</name>
<proteinExistence type="predicted"/>
<dbReference type="Pfam" id="PF14285">
    <property type="entry name" value="DUF4367"/>
    <property type="match status" value="1"/>
</dbReference>
<comment type="caution">
    <text evidence="4">The sequence shown here is derived from an EMBL/GenBank/DDBJ whole genome shotgun (WGS) entry which is preliminary data.</text>
</comment>
<dbReference type="EMBL" id="JBBMFC010000009">
    <property type="protein sequence ID" value="MEQ2578507.1"/>
    <property type="molecule type" value="Genomic_DNA"/>
</dbReference>
<evidence type="ECO:0000256" key="1">
    <source>
        <dbReference type="SAM" id="MobiDB-lite"/>
    </source>
</evidence>
<feature type="domain" description="DUF4367" evidence="3">
    <location>
        <begin position="207"/>
        <end position="317"/>
    </location>
</feature>
<evidence type="ECO:0000313" key="4">
    <source>
        <dbReference type="EMBL" id="MEQ2578507.1"/>
    </source>
</evidence>